<protein>
    <submittedName>
        <fullName evidence="2">Uncharacterized protein</fullName>
    </submittedName>
</protein>
<evidence type="ECO:0000313" key="2">
    <source>
        <dbReference type="EMBL" id="KYN50150.1"/>
    </source>
</evidence>
<evidence type="ECO:0000313" key="3">
    <source>
        <dbReference type="Proteomes" id="UP000078542"/>
    </source>
</evidence>
<keyword evidence="3" id="KW-1185">Reference proteome</keyword>
<organism evidence="2 3">
    <name type="scientific">Cyphomyrmex costatus</name>
    <dbReference type="NCBI Taxonomy" id="456900"/>
    <lineage>
        <taxon>Eukaryota</taxon>
        <taxon>Metazoa</taxon>
        <taxon>Ecdysozoa</taxon>
        <taxon>Arthropoda</taxon>
        <taxon>Hexapoda</taxon>
        <taxon>Insecta</taxon>
        <taxon>Pterygota</taxon>
        <taxon>Neoptera</taxon>
        <taxon>Endopterygota</taxon>
        <taxon>Hymenoptera</taxon>
        <taxon>Apocrita</taxon>
        <taxon>Aculeata</taxon>
        <taxon>Formicoidea</taxon>
        <taxon>Formicidae</taxon>
        <taxon>Myrmicinae</taxon>
        <taxon>Cyphomyrmex</taxon>
    </lineage>
</organism>
<dbReference type="EMBL" id="LKEX01009725">
    <property type="protein sequence ID" value="KYN50150.1"/>
    <property type="molecule type" value="Genomic_DNA"/>
</dbReference>
<dbReference type="AlphaFoldDB" id="A0A151K203"/>
<proteinExistence type="predicted"/>
<dbReference type="EMBL" id="KQ978287">
    <property type="protein sequence ID" value="KYM95645.1"/>
    <property type="molecule type" value="Genomic_DNA"/>
</dbReference>
<dbReference type="Proteomes" id="UP000078542">
    <property type="component" value="Unassembled WGS sequence"/>
</dbReference>
<sequence length="137" mass="15572">MAKRHKRASLRLAHRSAAMSIVCRTATMKRMTGRQLWYVPLDHDDSGILRDIFDCPDDERCGSRDVGLYKFPRFNRDARELQSLPPYFPSRPLAPVRSTYKIGGGTSAFERKKCNSNRNPTNTGQRGLAYDASTMNC</sequence>
<reference evidence="2 3" key="1">
    <citation type="submission" date="2016-03" db="EMBL/GenBank/DDBJ databases">
        <title>Cyphomyrmex costatus WGS genome.</title>
        <authorList>
            <person name="Nygaard S."/>
            <person name="Hu H."/>
            <person name="Boomsma J."/>
            <person name="Zhang G."/>
        </authorList>
    </citation>
    <scope>NUCLEOTIDE SEQUENCE [LARGE SCALE GENOMIC DNA]</scope>
    <source>
        <strain evidence="2">MS0001</strain>
        <tissue evidence="2">Whole body</tissue>
    </source>
</reference>
<evidence type="ECO:0000313" key="1">
    <source>
        <dbReference type="EMBL" id="KYM95645.1"/>
    </source>
</evidence>
<accession>A0A151K203</accession>
<name>A0A151K203_9HYME</name>
<gene>
    <name evidence="2" type="ORF">ALC62_00178</name>
    <name evidence="1" type="ORF">ALC62_13760</name>
</gene>